<organism evidence="2 3">
    <name type="scientific">Oryza meyeriana var. granulata</name>
    <dbReference type="NCBI Taxonomy" id="110450"/>
    <lineage>
        <taxon>Eukaryota</taxon>
        <taxon>Viridiplantae</taxon>
        <taxon>Streptophyta</taxon>
        <taxon>Embryophyta</taxon>
        <taxon>Tracheophyta</taxon>
        <taxon>Spermatophyta</taxon>
        <taxon>Magnoliopsida</taxon>
        <taxon>Liliopsida</taxon>
        <taxon>Poales</taxon>
        <taxon>Poaceae</taxon>
        <taxon>BOP clade</taxon>
        <taxon>Oryzoideae</taxon>
        <taxon>Oryzeae</taxon>
        <taxon>Oryzinae</taxon>
        <taxon>Oryza</taxon>
        <taxon>Oryza meyeriana</taxon>
    </lineage>
</organism>
<evidence type="ECO:0000313" key="3">
    <source>
        <dbReference type="Proteomes" id="UP000479710"/>
    </source>
</evidence>
<evidence type="ECO:0008006" key="4">
    <source>
        <dbReference type="Google" id="ProtNLM"/>
    </source>
</evidence>
<name>A0A6G1EFQ6_9ORYZ</name>
<keyword evidence="3" id="KW-1185">Reference proteome</keyword>
<accession>A0A6G1EFQ6</accession>
<reference evidence="2 3" key="1">
    <citation type="submission" date="2019-11" db="EMBL/GenBank/DDBJ databases">
        <title>Whole genome sequence of Oryza granulata.</title>
        <authorList>
            <person name="Li W."/>
        </authorList>
    </citation>
    <scope>NUCLEOTIDE SEQUENCE [LARGE SCALE GENOMIC DNA]</scope>
    <source>
        <strain evidence="3">cv. Menghai</strain>
        <tissue evidence="2">Leaf</tissue>
    </source>
</reference>
<proteinExistence type="predicted"/>
<dbReference type="EMBL" id="SPHZ02000003">
    <property type="protein sequence ID" value="KAF0923915.1"/>
    <property type="molecule type" value="Genomic_DNA"/>
</dbReference>
<dbReference type="InterPro" id="IPR036312">
    <property type="entry name" value="Bifun_inhib/LTP/seed_sf"/>
</dbReference>
<protein>
    <recommendedName>
        <fullName evidence="4">Bifunctional inhibitor/plant lipid transfer protein/seed storage helical domain-containing protein</fullName>
    </recommendedName>
</protein>
<evidence type="ECO:0000313" key="2">
    <source>
        <dbReference type="EMBL" id="KAF0923915.1"/>
    </source>
</evidence>
<sequence>MVVATVMLVLVAVAAAPGASAAITACEQVKSLATPCIPLLNGTAGCLTDDCCSGVRDLYKVSEDEVGFLCLCLKSSLQGRRIPPRVCLGPSPRRLGLGLLHRRPQLFFLDMKKQEAAERACSQPRQQRAVARWWSSTRSTCQLGLEKAIMAGSEIYGTVIDSHGAKGEDGRPRGRFSHAVRRLDEFYAHATVRGWPTRRVFSRWPRGAPPPEGEKKEGV</sequence>
<dbReference type="Proteomes" id="UP000479710">
    <property type="component" value="Unassembled WGS sequence"/>
</dbReference>
<comment type="caution">
    <text evidence="2">The sequence shown here is derived from an EMBL/GenBank/DDBJ whole genome shotgun (WGS) entry which is preliminary data.</text>
</comment>
<dbReference type="Gene3D" id="1.10.110.10">
    <property type="entry name" value="Plant lipid-transfer and hydrophobic proteins"/>
    <property type="match status" value="1"/>
</dbReference>
<evidence type="ECO:0000256" key="1">
    <source>
        <dbReference type="SAM" id="SignalP"/>
    </source>
</evidence>
<keyword evidence="1" id="KW-0732">Signal</keyword>
<feature type="chain" id="PRO_5026192682" description="Bifunctional inhibitor/plant lipid transfer protein/seed storage helical domain-containing protein" evidence="1">
    <location>
        <begin position="22"/>
        <end position="219"/>
    </location>
</feature>
<dbReference type="AlphaFoldDB" id="A0A6G1EFQ6"/>
<gene>
    <name evidence="2" type="ORF">E2562_007756</name>
</gene>
<dbReference type="SUPFAM" id="SSF47699">
    <property type="entry name" value="Bifunctional inhibitor/lipid-transfer protein/seed storage 2S albumin"/>
    <property type="match status" value="1"/>
</dbReference>
<feature type="signal peptide" evidence="1">
    <location>
        <begin position="1"/>
        <end position="21"/>
    </location>
</feature>